<dbReference type="CDD" id="cd09141">
    <property type="entry name" value="PLDc_vPLD1_2_yPLD_like_2"/>
    <property type="match status" value="1"/>
</dbReference>
<dbReference type="PROSITE" id="PS50035">
    <property type="entry name" value="PLD"/>
    <property type="match status" value="2"/>
</dbReference>
<evidence type="ECO:0000256" key="4">
    <source>
        <dbReference type="ARBA" id="ARBA00022963"/>
    </source>
</evidence>
<keyword evidence="9" id="KW-1185">Reference proteome</keyword>
<dbReference type="PANTHER" id="PTHR18896">
    <property type="entry name" value="PHOSPHOLIPASE D"/>
    <property type="match status" value="1"/>
</dbReference>
<dbReference type="InterPro" id="IPR025202">
    <property type="entry name" value="PLD-like_dom"/>
</dbReference>
<dbReference type="GO" id="GO:0004630">
    <property type="term" value="F:phospholipase D activity"/>
    <property type="evidence" value="ECO:0007669"/>
    <property type="project" value="UniProtKB-EC"/>
</dbReference>
<evidence type="ECO:0000256" key="3">
    <source>
        <dbReference type="ARBA" id="ARBA00022801"/>
    </source>
</evidence>
<evidence type="ECO:0000313" key="9">
    <source>
        <dbReference type="Proteomes" id="UP000646827"/>
    </source>
</evidence>
<evidence type="ECO:0000256" key="1">
    <source>
        <dbReference type="ARBA" id="ARBA00012027"/>
    </source>
</evidence>
<dbReference type="PIRSF" id="PIRSF009376">
    <property type="entry name" value="Phospholipase_D_euk"/>
    <property type="match status" value="1"/>
</dbReference>
<accession>A0A8H7RVQ5</accession>
<dbReference type="SUPFAM" id="SSF56024">
    <property type="entry name" value="Phospholipase D/nuclease"/>
    <property type="match status" value="2"/>
</dbReference>
<dbReference type="Pfam" id="PF13091">
    <property type="entry name" value="PLDc_2"/>
    <property type="match status" value="1"/>
</dbReference>
<sequence length="785" mass="90859">MACASGMVSFFNSFTHKVENKVKNIFHKEETEEEREHNYQTTTHRYGSFAPVRHDASVKFFIDGHDYCWAVAEAIENAKHVIFIEDWWLTPELYLRRPASKYPEFRIDALLKRKAEQGVKIYIVVYKEVNLAMTLDSRHTKDWLQNLHENIVVQRHPDHAIGGTFFWSHHEKFVVVDQKIAFLGGIDLCFGRWDTHNHQLADFQGPETGLNMFPGQDYSDARVCDFKDVKNWDMMLIDKTTMPRMPWHDISLCMLGGPVLDVSRHFCERWNYVKHEKALEKERVPYIQPPLGGFTEHQRFQIPEKEESHDIRRRFEPETRGHHGTCRTQVLRSIGEWSLGLDTEHSIQNAYIATIYEAKHYVYIENQFFITATEENENFILKNQIGQAIFKRIIRAHEERDEHFKIIVLMPLMPAFPADLSTKEAASARMIMHYQYISICRGNKSIVQKLKAAGIDPDKYIRFFSLRSYDRINRRKTEEMLARAAGYSSEVAVPLEEQVESTAVAGDGTEKIKWSEEVYDADACIAKDSIAHYAMKDGGNLADEPWVTDTKDSQPRDAGAEHEERSSYVSEESYIHAKLLIADDRVVIMGSANLNDRSQCGDRDSEIALLVEDQETIPSRMNGRYYEAAKFAATLRRQLWKEHLGLLPDQSLDEVTNAMLPLPVPQIDSTHSEEDRLVMDPCHPDTLALWNNTASTNTSAFRNVFHCVPDDNVTNWEQYHSFYPDQEKINIGHVYDNTMSVSVIREELSKIRGHLVEFPYKFLEEIDMQGESIPFITDAVQELYT</sequence>
<evidence type="ECO:0000256" key="5">
    <source>
        <dbReference type="ARBA" id="ARBA00023098"/>
    </source>
</evidence>
<dbReference type="OrthoDB" id="14911at2759"/>
<keyword evidence="3" id="KW-0378">Hydrolase</keyword>
<dbReference type="PANTHER" id="PTHR18896:SF186">
    <property type="entry name" value="PHOSPHOLIPASE D"/>
    <property type="match status" value="1"/>
</dbReference>
<organism evidence="8 9">
    <name type="scientific">Circinella minor</name>
    <dbReference type="NCBI Taxonomy" id="1195481"/>
    <lineage>
        <taxon>Eukaryota</taxon>
        <taxon>Fungi</taxon>
        <taxon>Fungi incertae sedis</taxon>
        <taxon>Mucoromycota</taxon>
        <taxon>Mucoromycotina</taxon>
        <taxon>Mucoromycetes</taxon>
        <taxon>Mucorales</taxon>
        <taxon>Lichtheimiaceae</taxon>
        <taxon>Circinella</taxon>
    </lineage>
</organism>
<dbReference type="EMBL" id="JAEPRB010000370">
    <property type="protein sequence ID" value="KAG2216703.1"/>
    <property type="molecule type" value="Genomic_DNA"/>
</dbReference>
<dbReference type="Pfam" id="PF00614">
    <property type="entry name" value="PLDc"/>
    <property type="match status" value="1"/>
</dbReference>
<keyword evidence="2" id="KW-0677">Repeat</keyword>
<dbReference type="InterPro" id="IPR001736">
    <property type="entry name" value="PLipase_D/transphosphatidylase"/>
</dbReference>
<name>A0A8H7RVQ5_9FUNG</name>
<dbReference type="EC" id="3.1.4.4" evidence="1"/>
<dbReference type="InterPro" id="IPR015679">
    <property type="entry name" value="PLipase_D_fam"/>
</dbReference>
<protein>
    <recommendedName>
        <fullName evidence="1">phospholipase D</fullName>
        <ecNumber evidence="1">3.1.4.4</ecNumber>
    </recommendedName>
</protein>
<dbReference type="InterPro" id="IPR016555">
    <property type="entry name" value="PLipase_D_euk"/>
</dbReference>
<dbReference type="GO" id="GO:0009395">
    <property type="term" value="P:phospholipid catabolic process"/>
    <property type="evidence" value="ECO:0007669"/>
    <property type="project" value="TreeGrafter"/>
</dbReference>
<dbReference type="Proteomes" id="UP000646827">
    <property type="component" value="Unassembled WGS sequence"/>
</dbReference>
<evidence type="ECO:0000256" key="2">
    <source>
        <dbReference type="ARBA" id="ARBA00022737"/>
    </source>
</evidence>
<dbReference type="SMART" id="SM00155">
    <property type="entry name" value="PLDc"/>
    <property type="match status" value="2"/>
</dbReference>
<gene>
    <name evidence="8" type="ORF">INT45_001196</name>
</gene>
<dbReference type="GO" id="GO:0035556">
    <property type="term" value="P:intracellular signal transduction"/>
    <property type="evidence" value="ECO:0007669"/>
    <property type="project" value="InterPro"/>
</dbReference>
<dbReference type="CDD" id="cd09138">
    <property type="entry name" value="PLDc_vPLD1_2_yPLD_like_1"/>
    <property type="match status" value="1"/>
</dbReference>
<comment type="caution">
    <text evidence="8">The sequence shown here is derived from an EMBL/GenBank/DDBJ whole genome shotgun (WGS) entry which is preliminary data.</text>
</comment>
<reference evidence="8 9" key="1">
    <citation type="submission" date="2020-12" db="EMBL/GenBank/DDBJ databases">
        <title>Metabolic potential, ecology and presence of endohyphal bacteria is reflected in genomic diversity of Mucoromycotina.</title>
        <authorList>
            <person name="Muszewska A."/>
            <person name="Okrasinska A."/>
            <person name="Steczkiewicz K."/>
            <person name="Drgas O."/>
            <person name="Orlowska M."/>
            <person name="Perlinska-Lenart U."/>
            <person name="Aleksandrzak-Piekarczyk T."/>
            <person name="Szatraj K."/>
            <person name="Zielenkiewicz U."/>
            <person name="Pilsyk S."/>
            <person name="Malc E."/>
            <person name="Mieczkowski P."/>
            <person name="Kruszewska J.S."/>
            <person name="Biernat P."/>
            <person name="Pawlowska J."/>
        </authorList>
    </citation>
    <scope>NUCLEOTIDE SEQUENCE [LARGE SCALE GENOMIC DNA]</scope>
    <source>
        <strain evidence="8 9">CBS 142.35</strain>
    </source>
</reference>
<feature type="domain" description="PLD phosphodiesterase" evidence="7">
    <location>
        <begin position="165"/>
        <end position="192"/>
    </location>
</feature>
<evidence type="ECO:0000313" key="8">
    <source>
        <dbReference type="EMBL" id="KAG2216703.1"/>
    </source>
</evidence>
<feature type="domain" description="PLD phosphodiesterase" evidence="7">
    <location>
        <begin position="571"/>
        <end position="598"/>
    </location>
</feature>
<keyword evidence="5" id="KW-0443">Lipid metabolism</keyword>
<dbReference type="AlphaFoldDB" id="A0A8H7RVQ5"/>
<dbReference type="Gene3D" id="3.30.870.10">
    <property type="entry name" value="Endonuclease Chain A"/>
    <property type="match status" value="3"/>
</dbReference>
<evidence type="ECO:0000259" key="7">
    <source>
        <dbReference type="PROSITE" id="PS50035"/>
    </source>
</evidence>
<keyword evidence="4" id="KW-0442">Lipid degradation</keyword>
<proteinExistence type="predicted"/>
<evidence type="ECO:0000256" key="6">
    <source>
        <dbReference type="SAM" id="MobiDB-lite"/>
    </source>
</evidence>
<feature type="region of interest" description="Disordered" evidence="6">
    <location>
        <begin position="542"/>
        <end position="567"/>
    </location>
</feature>
<feature type="compositionally biased region" description="Basic and acidic residues" evidence="6">
    <location>
        <begin position="549"/>
        <end position="566"/>
    </location>
</feature>
<dbReference type="GO" id="GO:0006654">
    <property type="term" value="P:phosphatidic acid biosynthetic process"/>
    <property type="evidence" value="ECO:0007669"/>
    <property type="project" value="InterPro"/>
</dbReference>